<sequence length="226" mass="24132">MVSQLAGPVDQPAENVTALDLARRQRDHVGVVIGGSSEAEEAVWPVAIVVIGVFVQHGAKVPFAEDQQPVGAFRACGADPSLGEGVRARRSWRDLEYLNVVACEHLIEAAGELRVPIAYQELEGAGPVLQVSEKVTGLLGNPCAVRVGGDAEHVHESGADLHHKEDVQPAQRDGVHREEVTSQCARGMGAEEIAPAVVGTSRRRTQTRPFQDSADRRTADSAAQML</sequence>
<evidence type="ECO:0000313" key="2">
    <source>
        <dbReference type="EMBL" id="MCK2220477.1"/>
    </source>
</evidence>
<evidence type="ECO:0000313" key="3">
    <source>
        <dbReference type="Proteomes" id="UP001317259"/>
    </source>
</evidence>
<evidence type="ECO:0000256" key="1">
    <source>
        <dbReference type="SAM" id="MobiDB-lite"/>
    </source>
</evidence>
<gene>
    <name evidence="2" type="ORF">MF672_042755</name>
</gene>
<proteinExistence type="predicted"/>
<comment type="caution">
    <text evidence="2">The sequence shown here is derived from an EMBL/GenBank/DDBJ whole genome shotgun (WGS) entry which is preliminary data.</text>
</comment>
<dbReference type="Proteomes" id="UP001317259">
    <property type="component" value="Unassembled WGS sequence"/>
</dbReference>
<dbReference type="EMBL" id="JAKRKC020000002">
    <property type="protein sequence ID" value="MCK2220477.1"/>
    <property type="molecule type" value="Genomic_DNA"/>
</dbReference>
<keyword evidence="3" id="KW-1185">Reference proteome</keyword>
<feature type="region of interest" description="Disordered" evidence="1">
    <location>
        <begin position="199"/>
        <end position="226"/>
    </location>
</feature>
<reference evidence="2 3" key="1">
    <citation type="submission" date="2022-04" db="EMBL/GenBank/DDBJ databases">
        <title>Genome draft of Actinomadura sp. ATCC 31491.</title>
        <authorList>
            <person name="Shi X."/>
            <person name="Du Y."/>
        </authorList>
    </citation>
    <scope>NUCLEOTIDE SEQUENCE [LARGE SCALE GENOMIC DNA]</scope>
    <source>
        <strain evidence="2 3">ATCC 31491</strain>
    </source>
</reference>
<accession>A0ABT0G7B8</accession>
<organism evidence="2 3">
    <name type="scientific">Actinomadura luzonensis</name>
    <dbReference type="NCBI Taxonomy" id="2805427"/>
    <lineage>
        <taxon>Bacteria</taxon>
        <taxon>Bacillati</taxon>
        <taxon>Actinomycetota</taxon>
        <taxon>Actinomycetes</taxon>
        <taxon>Streptosporangiales</taxon>
        <taxon>Thermomonosporaceae</taxon>
        <taxon>Actinomadura</taxon>
    </lineage>
</organism>
<protein>
    <submittedName>
        <fullName evidence="2">Uncharacterized protein</fullName>
    </submittedName>
</protein>
<name>A0ABT0G7B8_9ACTN</name>